<dbReference type="InterPro" id="IPR044015">
    <property type="entry name" value="FBPase_C_dom"/>
</dbReference>
<dbReference type="GO" id="GO:0006000">
    <property type="term" value="P:fructose metabolic process"/>
    <property type="evidence" value="ECO:0007669"/>
    <property type="project" value="TreeGrafter"/>
</dbReference>
<name>A0A7X2D539_9PROT</name>
<dbReference type="Gene3D" id="3.30.540.10">
    <property type="entry name" value="Fructose-1,6-Bisphosphatase, subunit A, domain 1"/>
    <property type="match status" value="1"/>
</dbReference>
<dbReference type="GO" id="GO:0042132">
    <property type="term" value="F:fructose 1,6-bisphosphate 1-phosphatase activity"/>
    <property type="evidence" value="ECO:0007669"/>
    <property type="project" value="UniProtKB-UniRule"/>
</dbReference>
<dbReference type="PIRSF" id="PIRSF000904">
    <property type="entry name" value="FBPtase_SBPase"/>
    <property type="match status" value="1"/>
</dbReference>
<reference evidence="11 12" key="1">
    <citation type="submission" date="2019-10" db="EMBL/GenBank/DDBJ databases">
        <title>Draft whole-genome sequence of the purple nonsulfur photosynthetic bacterium Roseospira navarrensis DSM 15114.</title>
        <authorList>
            <person name="Kyndt J.A."/>
            <person name="Meyer T.E."/>
        </authorList>
    </citation>
    <scope>NUCLEOTIDE SEQUENCE [LARGE SCALE GENOMIC DNA]</scope>
    <source>
        <strain evidence="11 12">DSM 15114</strain>
    </source>
</reference>
<evidence type="ECO:0000256" key="6">
    <source>
        <dbReference type="ARBA" id="ARBA00024331"/>
    </source>
</evidence>
<proteinExistence type="inferred from homology"/>
<evidence type="ECO:0000256" key="1">
    <source>
        <dbReference type="ARBA" id="ARBA00001273"/>
    </source>
</evidence>
<dbReference type="EMBL" id="WIVE01000038">
    <property type="protein sequence ID" value="MQX37282.1"/>
    <property type="molecule type" value="Genomic_DNA"/>
</dbReference>
<keyword evidence="4 7" id="KW-0378">Hydrolase</keyword>
<dbReference type="Proteomes" id="UP000434582">
    <property type="component" value="Unassembled WGS sequence"/>
</dbReference>
<comment type="caution">
    <text evidence="11">The sequence shown here is derived from an EMBL/GenBank/DDBJ whole genome shotgun (WGS) entry which is preliminary data.</text>
</comment>
<keyword evidence="5 7" id="KW-0119">Carbohydrate metabolism</keyword>
<protein>
    <recommendedName>
        <fullName evidence="7">Fructose-1,6-bisphosphatase class 1</fullName>
        <shortName evidence="7">FBPase class 1</shortName>
        <ecNumber evidence="7">3.1.3.11</ecNumber>
    </recommendedName>
    <alternativeName>
        <fullName evidence="7">D-fructose-1,6-bisphosphate 1-phosphohydrolase class 1</fullName>
    </alternativeName>
</protein>
<keyword evidence="7" id="KW-0460">Magnesium</keyword>
<gene>
    <name evidence="7" type="primary">fbp</name>
    <name evidence="11" type="ORF">GHC57_12210</name>
</gene>
<dbReference type="PRINTS" id="PR00115">
    <property type="entry name" value="F16BPHPHTASE"/>
</dbReference>
<comment type="subcellular location">
    <subcellularLocation>
        <location evidence="7">Cytoplasm</location>
    </subcellularLocation>
</comment>
<dbReference type="CDD" id="cd00354">
    <property type="entry name" value="FBPase"/>
    <property type="match status" value="1"/>
</dbReference>
<feature type="binding site" evidence="7">
    <location>
        <position position="84"/>
    </location>
    <ligand>
        <name>Mg(2+)</name>
        <dbReference type="ChEBI" id="CHEBI:18420"/>
        <label>1</label>
    </ligand>
</feature>
<dbReference type="InterPro" id="IPR033391">
    <property type="entry name" value="FBPase_N"/>
</dbReference>
<evidence type="ECO:0000256" key="3">
    <source>
        <dbReference type="ARBA" id="ARBA00022490"/>
    </source>
</evidence>
<keyword evidence="12" id="KW-1185">Reference proteome</keyword>
<feature type="binding site" evidence="7">
    <location>
        <position position="103"/>
    </location>
    <ligand>
        <name>Mg(2+)</name>
        <dbReference type="ChEBI" id="CHEBI:18420"/>
        <label>1</label>
    </ligand>
</feature>
<accession>A0A7X2D539</accession>
<evidence type="ECO:0000313" key="11">
    <source>
        <dbReference type="EMBL" id="MQX37282.1"/>
    </source>
</evidence>
<dbReference type="RefSeq" id="WP_153344608.1">
    <property type="nucleotide sequence ID" value="NZ_WIVE01000038.1"/>
</dbReference>
<evidence type="ECO:0000256" key="8">
    <source>
        <dbReference type="RuleBase" id="RU000508"/>
    </source>
</evidence>
<dbReference type="PIRSF" id="PIRSF500210">
    <property type="entry name" value="FBPtase"/>
    <property type="match status" value="1"/>
</dbReference>
<keyword evidence="7" id="KW-0479">Metal-binding</keyword>
<feature type="binding site" evidence="7">
    <location>
        <position position="266"/>
    </location>
    <ligand>
        <name>Mg(2+)</name>
        <dbReference type="ChEBI" id="CHEBI:18420"/>
        <label>2</label>
    </ligand>
</feature>
<dbReference type="Pfam" id="PF18913">
    <property type="entry name" value="FBPase_C"/>
    <property type="match status" value="1"/>
</dbReference>
<dbReference type="GO" id="GO:0006002">
    <property type="term" value="P:fructose 6-phosphate metabolic process"/>
    <property type="evidence" value="ECO:0007669"/>
    <property type="project" value="TreeGrafter"/>
</dbReference>
<dbReference type="Gene3D" id="3.40.190.80">
    <property type="match status" value="1"/>
</dbReference>
<dbReference type="InterPro" id="IPR028343">
    <property type="entry name" value="FBPtase"/>
</dbReference>
<dbReference type="GO" id="GO:0000287">
    <property type="term" value="F:magnesium ion binding"/>
    <property type="evidence" value="ECO:0007669"/>
    <property type="project" value="UniProtKB-UniRule"/>
</dbReference>
<evidence type="ECO:0000256" key="4">
    <source>
        <dbReference type="ARBA" id="ARBA00022801"/>
    </source>
</evidence>
<dbReference type="HAMAP" id="MF_01855">
    <property type="entry name" value="FBPase_class1"/>
    <property type="match status" value="1"/>
</dbReference>
<feature type="binding site" evidence="7">
    <location>
        <position position="103"/>
    </location>
    <ligand>
        <name>Mg(2+)</name>
        <dbReference type="ChEBI" id="CHEBI:18420"/>
        <label>2</label>
    </ligand>
</feature>
<comment type="pathway">
    <text evidence="6">Carbohydrate biosynthesis.</text>
</comment>
<dbReference type="GO" id="GO:0005829">
    <property type="term" value="C:cytosol"/>
    <property type="evidence" value="ECO:0007669"/>
    <property type="project" value="TreeGrafter"/>
</dbReference>
<comment type="caution">
    <text evidence="7">Lacks conserved residue(s) required for the propagation of feature annotation.</text>
</comment>
<evidence type="ECO:0000313" key="12">
    <source>
        <dbReference type="Proteomes" id="UP000434582"/>
    </source>
</evidence>
<dbReference type="OrthoDB" id="9806756at2"/>
<dbReference type="AlphaFoldDB" id="A0A7X2D539"/>
<comment type="similarity">
    <text evidence="2 7 8">Belongs to the FBPase class 1 family.</text>
</comment>
<organism evidence="11 12">
    <name type="scientific">Roseospira navarrensis</name>
    <dbReference type="NCBI Taxonomy" id="140058"/>
    <lineage>
        <taxon>Bacteria</taxon>
        <taxon>Pseudomonadati</taxon>
        <taxon>Pseudomonadota</taxon>
        <taxon>Alphaproteobacteria</taxon>
        <taxon>Rhodospirillales</taxon>
        <taxon>Rhodospirillaceae</taxon>
        <taxon>Roseospira</taxon>
    </lineage>
</organism>
<evidence type="ECO:0000256" key="5">
    <source>
        <dbReference type="ARBA" id="ARBA00023277"/>
    </source>
</evidence>
<feature type="domain" description="Fructose-1-6-bisphosphatase class I N-terminal" evidence="9">
    <location>
        <begin position="66"/>
        <end position="180"/>
    </location>
</feature>
<feature type="binding site" evidence="7">
    <location>
        <position position="105"/>
    </location>
    <ligand>
        <name>Mg(2+)</name>
        <dbReference type="ChEBI" id="CHEBI:18420"/>
        <label>1</label>
    </ligand>
</feature>
<dbReference type="InterPro" id="IPR000146">
    <property type="entry name" value="FBPase_class-1"/>
</dbReference>
<comment type="subunit">
    <text evidence="7">Homotetramer.</text>
</comment>
<feature type="binding site" evidence="7">
    <location>
        <position position="106"/>
    </location>
    <ligand>
        <name>Mg(2+)</name>
        <dbReference type="ChEBI" id="CHEBI:18420"/>
        <label>2</label>
    </ligand>
</feature>
<dbReference type="PANTHER" id="PTHR11556">
    <property type="entry name" value="FRUCTOSE-1,6-BISPHOSPHATASE-RELATED"/>
    <property type="match status" value="1"/>
</dbReference>
<comment type="cofactor">
    <cofactor evidence="7">
        <name>Mg(2+)</name>
        <dbReference type="ChEBI" id="CHEBI:18420"/>
    </cofactor>
    <text evidence="7">Binds 2 magnesium ions per subunit.</text>
</comment>
<feature type="domain" description="Fructose-1-6-bisphosphatase class 1 C-terminal" evidence="10">
    <location>
        <begin position="185"/>
        <end position="317"/>
    </location>
</feature>
<dbReference type="Pfam" id="PF00316">
    <property type="entry name" value="FBPase"/>
    <property type="match status" value="1"/>
</dbReference>
<dbReference type="GO" id="GO:0030388">
    <property type="term" value="P:fructose 1,6-bisphosphate metabolic process"/>
    <property type="evidence" value="ECO:0007669"/>
    <property type="project" value="TreeGrafter"/>
</dbReference>
<dbReference type="GO" id="GO:0005986">
    <property type="term" value="P:sucrose biosynthetic process"/>
    <property type="evidence" value="ECO:0007669"/>
    <property type="project" value="TreeGrafter"/>
</dbReference>
<dbReference type="EC" id="3.1.3.11" evidence="7"/>
<evidence type="ECO:0000256" key="2">
    <source>
        <dbReference type="ARBA" id="ARBA00010941"/>
    </source>
</evidence>
<feature type="binding site" evidence="7">
    <location>
        <position position="194"/>
    </location>
    <ligand>
        <name>substrate</name>
    </ligand>
</feature>
<dbReference type="GO" id="GO:0006094">
    <property type="term" value="P:gluconeogenesis"/>
    <property type="evidence" value="ECO:0007669"/>
    <property type="project" value="UniProtKB-UniRule"/>
</dbReference>
<dbReference type="PANTHER" id="PTHR11556:SF35">
    <property type="entry name" value="SEDOHEPTULOSE-1,7-BISPHOSPHATASE, CHLOROPLASTIC"/>
    <property type="match status" value="1"/>
</dbReference>
<dbReference type="SUPFAM" id="SSF56655">
    <property type="entry name" value="Carbohydrate phosphatase"/>
    <property type="match status" value="1"/>
</dbReference>
<evidence type="ECO:0000256" key="7">
    <source>
        <dbReference type="HAMAP-Rule" id="MF_01855"/>
    </source>
</evidence>
<comment type="catalytic activity">
    <reaction evidence="1 7">
        <text>beta-D-fructose 1,6-bisphosphate + H2O = beta-D-fructose 6-phosphate + phosphate</text>
        <dbReference type="Rhea" id="RHEA:11064"/>
        <dbReference type="ChEBI" id="CHEBI:15377"/>
        <dbReference type="ChEBI" id="CHEBI:32966"/>
        <dbReference type="ChEBI" id="CHEBI:43474"/>
        <dbReference type="ChEBI" id="CHEBI:57634"/>
        <dbReference type="EC" id="3.1.3.11"/>
    </reaction>
</comment>
<evidence type="ECO:0000259" key="10">
    <source>
        <dbReference type="Pfam" id="PF18913"/>
    </source>
</evidence>
<dbReference type="NCBIfam" id="NF006780">
    <property type="entry name" value="PRK09293.1-4"/>
    <property type="match status" value="1"/>
</dbReference>
<keyword evidence="3 7" id="KW-0963">Cytoplasm</keyword>
<sequence length="338" mass="36784">MSQRDTLQEWLDGQVVGLQAGQAVADAILALADGARRITALIRQGHLLERDPDEWSIQTVLEDGANTILREVAESAPVAHYASEDHGDVIVLDSDGPLALAVDPLDGASHLDANVVTGTIFSLYPKAADPVASFVRSGRDLLVAGYAMYGPRTVLVLTLGHGAAKFTLDPATDRFLLTQPTMKTPEDADKFAINAANYRHWEPPVRAYIDDCIEGRDGPRDKDFRMRWASSLVAEAHRILTLGGVFLYPRDSRPGRQKGTLRRVFDAVPIAMIAEQCGAAATDGARPILDAVPEGLHDRAPLVFGSRMKVERVQRYHQDPDFATDAAPLFGVRGLFRG</sequence>
<evidence type="ECO:0000259" key="9">
    <source>
        <dbReference type="Pfam" id="PF00316"/>
    </source>
</evidence>